<feature type="region of interest" description="Disordered" evidence="1">
    <location>
        <begin position="329"/>
        <end position="349"/>
    </location>
</feature>
<gene>
    <name evidence="2" type="ORF">GGX14DRAFT_400616</name>
</gene>
<protein>
    <submittedName>
        <fullName evidence="2">Uncharacterized protein</fullName>
    </submittedName>
</protein>
<evidence type="ECO:0000313" key="2">
    <source>
        <dbReference type="EMBL" id="KAJ7200627.1"/>
    </source>
</evidence>
<keyword evidence="3" id="KW-1185">Reference proteome</keyword>
<accession>A0AAD6Y4B5</accession>
<feature type="region of interest" description="Disordered" evidence="1">
    <location>
        <begin position="277"/>
        <end position="304"/>
    </location>
</feature>
<sequence>MDGNRFRQTAPAYRRYLPWRYGAMAKIFAIANNTRYYRAGPVRASRKQKQTARGNAKRGILKPKQVAMIVSTTDHYTDMYGVRNQTLVPVDIRDGGLLNTRDPPRHAEYPGWTARMAIIICLGCSDQLQMRRVPRWAERAERADVCSGQARARAGKQGRRAGGGEVQADRWRSTLRAGSVQRAEGWRAAGRRAGGHRAAAAGKRELRVCRRHHQTGILAGGGRREAGGGRREAGGGRRAAGSGKRRGSASREWSQIIIFRSAGVTTKRVYWCETGGGRRAGQRAAGSGKWKAGSGAAGSSGEAQADRGAEQLYLGLPASPPNAYTGAQTMGGGAGAQRRDAGRGGGSGGARICGAPRALAVAWAHKRQPNKAADISKLVDNCRQ</sequence>
<evidence type="ECO:0000313" key="3">
    <source>
        <dbReference type="Proteomes" id="UP001219525"/>
    </source>
</evidence>
<dbReference type="AlphaFoldDB" id="A0AAD6Y4B5"/>
<feature type="region of interest" description="Disordered" evidence="1">
    <location>
        <begin position="213"/>
        <end position="251"/>
    </location>
</feature>
<name>A0AAD6Y4B5_9AGAR</name>
<evidence type="ECO:0000256" key="1">
    <source>
        <dbReference type="SAM" id="MobiDB-lite"/>
    </source>
</evidence>
<feature type="compositionally biased region" description="Low complexity" evidence="1">
    <location>
        <begin position="282"/>
        <end position="303"/>
    </location>
</feature>
<reference evidence="2" key="1">
    <citation type="submission" date="2023-03" db="EMBL/GenBank/DDBJ databases">
        <title>Massive genome expansion in bonnet fungi (Mycena s.s.) driven by repeated elements and novel gene families across ecological guilds.</title>
        <authorList>
            <consortium name="Lawrence Berkeley National Laboratory"/>
            <person name="Harder C.B."/>
            <person name="Miyauchi S."/>
            <person name="Viragh M."/>
            <person name="Kuo A."/>
            <person name="Thoen E."/>
            <person name="Andreopoulos B."/>
            <person name="Lu D."/>
            <person name="Skrede I."/>
            <person name="Drula E."/>
            <person name="Henrissat B."/>
            <person name="Morin E."/>
            <person name="Kohler A."/>
            <person name="Barry K."/>
            <person name="LaButti K."/>
            <person name="Morin E."/>
            <person name="Salamov A."/>
            <person name="Lipzen A."/>
            <person name="Mereny Z."/>
            <person name="Hegedus B."/>
            <person name="Baldrian P."/>
            <person name="Stursova M."/>
            <person name="Weitz H."/>
            <person name="Taylor A."/>
            <person name="Grigoriev I.V."/>
            <person name="Nagy L.G."/>
            <person name="Martin F."/>
            <person name="Kauserud H."/>
        </authorList>
    </citation>
    <scope>NUCLEOTIDE SEQUENCE</scope>
    <source>
        <strain evidence="2">9144</strain>
    </source>
</reference>
<feature type="compositionally biased region" description="Basic and acidic residues" evidence="1">
    <location>
        <begin position="222"/>
        <end position="235"/>
    </location>
</feature>
<dbReference type="EMBL" id="JARJCW010000062">
    <property type="protein sequence ID" value="KAJ7200627.1"/>
    <property type="molecule type" value="Genomic_DNA"/>
</dbReference>
<comment type="caution">
    <text evidence="2">The sequence shown here is derived from an EMBL/GenBank/DDBJ whole genome shotgun (WGS) entry which is preliminary data.</text>
</comment>
<dbReference type="Proteomes" id="UP001219525">
    <property type="component" value="Unassembled WGS sequence"/>
</dbReference>
<organism evidence="2 3">
    <name type="scientific">Mycena pura</name>
    <dbReference type="NCBI Taxonomy" id="153505"/>
    <lineage>
        <taxon>Eukaryota</taxon>
        <taxon>Fungi</taxon>
        <taxon>Dikarya</taxon>
        <taxon>Basidiomycota</taxon>
        <taxon>Agaricomycotina</taxon>
        <taxon>Agaricomycetes</taxon>
        <taxon>Agaricomycetidae</taxon>
        <taxon>Agaricales</taxon>
        <taxon>Marasmiineae</taxon>
        <taxon>Mycenaceae</taxon>
        <taxon>Mycena</taxon>
    </lineage>
</organism>
<proteinExistence type="predicted"/>